<keyword evidence="5" id="KW-1185">Reference proteome</keyword>
<organism evidence="4 5">
    <name type="scientific">Neovison vison</name>
    <name type="common">American mink</name>
    <name type="synonym">Mustela vison</name>
    <dbReference type="NCBI Taxonomy" id="452646"/>
    <lineage>
        <taxon>Eukaryota</taxon>
        <taxon>Metazoa</taxon>
        <taxon>Chordata</taxon>
        <taxon>Craniata</taxon>
        <taxon>Vertebrata</taxon>
        <taxon>Euteleostomi</taxon>
        <taxon>Mammalia</taxon>
        <taxon>Eutheria</taxon>
        <taxon>Laurasiatheria</taxon>
        <taxon>Carnivora</taxon>
        <taxon>Caniformia</taxon>
        <taxon>Musteloidea</taxon>
        <taxon>Mustelidae</taxon>
        <taxon>Mustelinae</taxon>
        <taxon>Neogale</taxon>
    </lineage>
</organism>
<evidence type="ECO:0000259" key="3">
    <source>
        <dbReference type="Pfam" id="PF06747"/>
    </source>
</evidence>
<feature type="compositionally biased region" description="Polar residues" evidence="2">
    <location>
        <begin position="1"/>
        <end position="11"/>
    </location>
</feature>
<evidence type="ECO:0000256" key="2">
    <source>
        <dbReference type="SAM" id="MobiDB-lite"/>
    </source>
</evidence>
<feature type="domain" description="CHCH" evidence="3">
    <location>
        <begin position="98"/>
        <end position="130"/>
    </location>
</feature>
<dbReference type="GO" id="GO:0007007">
    <property type="term" value="P:inner mitochondrial membrane organization"/>
    <property type="evidence" value="ECO:0007669"/>
    <property type="project" value="Ensembl"/>
</dbReference>
<dbReference type="AlphaFoldDB" id="A0A8C7EWA7"/>
<keyword evidence="1" id="KW-1015">Disulfide bond</keyword>
<reference evidence="4" key="2">
    <citation type="submission" date="2025-09" db="UniProtKB">
        <authorList>
            <consortium name="Ensembl"/>
        </authorList>
    </citation>
    <scope>IDENTIFICATION</scope>
</reference>
<feature type="compositionally biased region" description="Pro residues" evidence="2">
    <location>
        <begin position="20"/>
        <end position="31"/>
    </location>
</feature>
<feature type="compositionally biased region" description="Low complexity" evidence="2">
    <location>
        <begin position="76"/>
        <end position="86"/>
    </location>
</feature>
<dbReference type="GO" id="GO:0061617">
    <property type="term" value="C:MICOS complex"/>
    <property type="evidence" value="ECO:0007669"/>
    <property type="project" value="Ensembl"/>
</dbReference>
<evidence type="ECO:0000313" key="5">
    <source>
        <dbReference type="Proteomes" id="UP000694425"/>
    </source>
</evidence>
<dbReference type="GeneTree" id="ENSGT00940000161345"/>
<proteinExistence type="predicted"/>
<name>A0A8C7EWA7_NEOVI</name>
<feature type="region of interest" description="Disordered" evidence="2">
    <location>
        <begin position="1"/>
        <end position="39"/>
    </location>
</feature>
<dbReference type="PANTHER" id="PTHR13523:SF4">
    <property type="entry name" value="COILED-COIL-HELIX-COILED-COIL-HELIX DOMAIN-CONTAINING PROTEIN 10, MITOCHONDRIAL"/>
    <property type="match status" value="1"/>
</dbReference>
<dbReference type="Ensembl" id="ENSNVIT00000032204.1">
    <property type="protein sequence ID" value="ENSNVIP00000027763.1"/>
    <property type="gene ID" value="ENSNVIG00000021456.1"/>
</dbReference>
<reference evidence="4" key="1">
    <citation type="submission" date="2025-08" db="UniProtKB">
        <authorList>
            <consortium name="Ensembl"/>
        </authorList>
    </citation>
    <scope>IDENTIFICATION</scope>
</reference>
<dbReference type="PANTHER" id="PTHR13523">
    <property type="entry name" value="COILED-COIL-HELIX-COILED-COIL-HELIX DOMAIN CONTAINING 2/NUR77"/>
    <property type="match status" value="1"/>
</dbReference>
<dbReference type="InterPro" id="IPR055304">
    <property type="entry name" value="CHCHD2/10-like"/>
</dbReference>
<accession>A0A8C7EWA7</accession>
<dbReference type="InterPro" id="IPR010625">
    <property type="entry name" value="CHCH"/>
</dbReference>
<evidence type="ECO:0000313" key="4">
    <source>
        <dbReference type="Ensembl" id="ENSNVIP00000027763.1"/>
    </source>
</evidence>
<protein>
    <submittedName>
        <fullName evidence="4">Coiled-coil-helix-coiled-coil-helix domain containing 10</fullName>
    </submittedName>
</protein>
<sequence length="172" mass="17317">MPRGSRSTTARPASRTVHPPAHPPPSAPAPAPASSGQPGLMAQMASTAAGVAVGSAVGHVVGSALTGAFSGGSSEPAQPAAQQAPTRPGPQPLQMGPCAYEIKQFLDCSTTQSDLSLCEGFSEALKQCKYNHGERVAPDPGWSGKDSPLCCTCRLTTGLCHPSLSAGLSSLP</sequence>
<dbReference type="PROSITE" id="PS51808">
    <property type="entry name" value="CHCH"/>
    <property type="match status" value="1"/>
</dbReference>
<dbReference type="Pfam" id="PF06747">
    <property type="entry name" value="CHCH"/>
    <property type="match status" value="1"/>
</dbReference>
<evidence type="ECO:0000256" key="1">
    <source>
        <dbReference type="ARBA" id="ARBA00023157"/>
    </source>
</evidence>
<dbReference type="Proteomes" id="UP000694425">
    <property type="component" value="Unplaced"/>
</dbReference>
<gene>
    <name evidence="4" type="primary">CHCHD10</name>
</gene>
<dbReference type="GO" id="GO:0005758">
    <property type="term" value="C:mitochondrial intermembrane space"/>
    <property type="evidence" value="ECO:0007669"/>
    <property type="project" value="Ensembl"/>
</dbReference>
<feature type="region of interest" description="Disordered" evidence="2">
    <location>
        <begin position="70"/>
        <end position="91"/>
    </location>
</feature>
<dbReference type="GO" id="GO:0005634">
    <property type="term" value="C:nucleus"/>
    <property type="evidence" value="ECO:0007669"/>
    <property type="project" value="TreeGrafter"/>
</dbReference>